<comment type="caution">
    <text evidence="1">The sequence shown here is derived from an EMBL/GenBank/DDBJ whole genome shotgun (WGS) entry which is preliminary data.</text>
</comment>
<proteinExistence type="predicted"/>
<reference evidence="1 2" key="1">
    <citation type="journal article" date="2019" name="Sci. Rep.">
        <title>Orb-weaving spider Araneus ventricosus genome elucidates the spidroin gene catalogue.</title>
        <authorList>
            <person name="Kono N."/>
            <person name="Nakamura H."/>
            <person name="Ohtoshi R."/>
            <person name="Moran D.A.P."/>
            <person name="Shinohara A."/>
            <person name="Yoshida Y."/>
            <person name="Fujiwara M."/>
            <person name="Mori M."/>
            <person name="Tomita M."/>
            <person name="Arakawa K."/>
        </authorList>
    </citation>
    <scope>NUCLEOTIDE SEQUENCE [LARGE SCALE GENOMIC DNA]</scope>
</reference>
<dbReference type="Proteomes" id="UP000499080">
    <property type="component" value="Unassembled WGS sequence"/>
</dbReference>
<keyword evidence="2" id="KW-1185">Reference proteome</keyword>
<accession>A0A4Y2KVQ0</accession>
<name>A0A4Y2KVQ0_ARAVE</name>
<dbReference type="AlphaFoldDB" id="A0A4Y2KVQ0"/>
<gene>
    <name evidence="1" type="ORF">AVEN_38037_1</name>
</gene>
<dbReference type="EMBL" id="BGPR01005058">
    <property type="protein sequence ID" value="GBN06385.1"/>
    <property type="molecule type" value="Genomic_DNA"/>
</dbReference>
<evidence type="ECO:0000313" key="1">
    <source>
        <dbReference type="EMBL" id="GBN06385.1"/>
    </source>
</evidence>
<organism evidence="1 2">
    <name type="scientific">Araneus ventricosus</name>
    <name type="common">Orbweaver spider</name>
    <name type="synonym">Epeira ventricosa</name>
    <dbReference type="NCBI Taxonomy" id="182803"/>
    <lineage>
        <taxon>Eukaryota</taxon>
        <taxon>Metazoa</taxon>
        <taxon>Ecdysozoa</taxon>
        <taxon>Arthropoda</taxon>
        <taxon>Chelicerata</taxon>
        <taxon>Arachnida</taxon>
        <taxon>Araneae</taxon>
        <taxon>Araneomorphae</taxon>
        <taxon>Entelegynae</taxon>
        <taxon>Araneoidea</taxon>
        <taxon>Araneidae</taxon>
        <taxon>Araneus</taxon>
    </lineage>
</organism>
<protein>
    <submittedName>
        <fullName evidence="1">Uncharacterized protein</fullName>
    </submittedName>
</protein>
<sequence>MSLYTLPDATVLVYAAGKLKIPLTTGSTHSFEFPYVDDDDNLDTEDLDNEERISCREQGKTELEFHCFMCKLWSHSTCTGWDKIQAHGDAIFVIVFIS</sequence>
<evidence type="ECO:0000313" key="2">
    <source>
        <dbReference type="Proteomes" id="UP000499080"/>
    </source>
</evidence>